<name>A0A8J5X3L4_DIALT</name>
<gene>
    <name evidence="1" type="ORF">KFE25_003073</name>
</gene>
<comment type="caution">
    <text evidence="1">The sequence shown here is derived from an EMBL/GenBank/DDBJ whole genome shotgun (WGS) entry which is preliminary data.</text>
</comment>
<dbReference type="SUPFAM" id="SSF53448">
    <property type="entry name" value="Nucleotide-diphospho-sugar transferases"/>
    <property type="match status" value="1"/>
</dbReference>
<sequence length="604" mass="67808">MRELLVAVASATLNAPSGPASAPSTTTFVRVELGRGLRVWRAAHPPAPVGGAPVSLALIRVPNTGAANVERAFAEAGVLLGKARVSLHHPPLYEPAMLSGCPLWLRPPSQHVPGSIAVVRNPYDRLVREVWGSLLDKPDGPLGAHALARNATLGCARFRETALYFLSGATKIARLDREKLGTRDANTMLRCHTLPQWWYAQHAEWVVPFGPSAGAAISALAERHGVRIAALAIDEGEPALPPFLADGRCFDRQMHMKLLRWDASTFAFFGHERWPRTWRRARSEPHALSRTTIATRPEDGELEPAVPEERCARSELRGERVLWLFWAQGWAYAPPLVQAVARAWRAHNPRWAIHQLDLTSAGRWVDLRALYSELPRNTSAAYSDVLRTELIYTHGGVWADATVYPTRPLEDAGVPLDSPFWAYQVAPGRMTIISSWFLVSACNGLLLERIVKEMRTTQPWLRKPVQYFWWHYMFERLLDDDPLFAQTWYSSRVAMAGPAHLLHPINKRMCMPADNKTRTLLRNVPLLKLSNHAWIDRRQGSTRRCTSARDGAREDERRETVLDYVLDDHALAYTFAARRVAKLHESPLGLPGGLILRAEVRDRI</sequence>
<evidence type="ECO:0000313" key="1">
    <source>
        <dbReference type="EMBL" id="KAG8458538.1"/>
    </source>
</evidence>
<proteinExistence type="predicted"/>
<accession>A0A8J5X3L4</accession>
<dbReference type="InterPro" id="IPR008441">
    <property type="entry name" value="AfumC-like_glycosyl_Trfase"/>
</dbReference>
<dbReference type="Gene3D" id="3.90.550.20">
    <property type="match status" value="1"/>
</dbReference>
<dbReference type="AlphaFoldDB" id="A0A8J5X3L4"/>
<evidence type="ECO:0000313" key="2">
    <source>
        <dbReference type="Proteomes" id="UP000751190"/>
    </source>
</evidence>
<dbReference type="InterPro" id="IPR029044">
    <property type="entry name" value="Nucleotide-diphossugar_trans"/>
</dbReference>
<dbReference type="EMBL" id="JAGTXO010000050">
    <property type="protein sequence ID" value="KAG8458538.1"/>
    <property type="molecule type" value="Genomic_DNA"/>
</dbReference>
<reference evidence="1" key="1">
    <citation type="submission" date="2021-05" db="EMBL/GenBank/DDBJ databases">
        <title>The genome of the haptophyte Pavlova lutheri (Diacronema luteri, Pavlovales) - a model for lipid biosynthesis in eukaryotic algae.</title>
        <authorList>
            <person name="Hulatt C.J."/>
            <person name="Posewitz M.C."/>
        </authorList>
    </citation>
    <scope>NUCLEOTIDE SEQUENCE</scope>
    <source>
        <strain evidence="1">NIVA-4/92</strain>
    </source>
</reference>
<dbReference type="OrthoDB" id="10634429at2759"/>
<dbReference type="Pfam" id="PF05704">
    <property type="entry name" value="Caps_synth"/>
    <property type="match status" value="1"/>
</dbReference>
<protein>
    <submittedName>
        <fullName evidence="1">Uncharacterized protein</fullName>
    </submittedName>
</protein>
<organism evidence="1 2">
    <name type="scientific">Diacronema lutheri</name>
    <name type="common">Unicellular marine alga</name>
    <name type="synonym">Monochrysis lutheri</name>
    <dbReference type="NCBI Taxonomy" id="2081491"/>
    <lineage>
        <taxon>Eukaryota</taxon>
        <taxon>Haptista</taxon>
        <taxon>Haptophyta</taxon>
        <taxon>Pavlovophyceae</taxon>
        <taxon>Pavlovales</taxon>
        <taxon>Pavlovaceae</taxon>
        <taxon>Diacronema</taxon>
    </lineage>
</organism>
<keyword evidence="2" id="KW-1185">Reference proteome</keyword>
<dbReference type="GO" id="GO:0016757">
    <property type="term" value="F:glycosyltransferase activity"/>
    <property type="evidence" value="ECO:0007669"/>
    <property type="project" value="InterPro"/>
</dbReference>
<dbReference type="Proteomes" id="UP000751190">
    <property type="component" value="Unassembled WGS sequence"/>
</dbReference>